<keyword evidence="2" id="KW-1133">Transmembrane helix</keyword>
<evidence type="ECO:0000256" key="2">
    <source>
        <dbReference type="SAM" id="Phobius"/>
    </source>
</evidence>
<organism evidence="4 5">
    <name type="scientific">Diacronema lutheri</name>
    <name type="common">Unicellular marine alga</name>
    <name type="synonym">Monochrysis lutheri</name>
    <dbReference type="NCBI Taxonomy" id="2081491"/>
    <lineage>
        <taxon>Eukaryota</taxon>
        <taxon>Haptista</taxon>
        <taxon>Haptophyta</taxon>
        <taxon>Pavlovophyceae</taxon>
        <taxon>Pavlovales</taxon>
        <taxon>Pavlovaceae</taxon>
        <taxon>Diacronema</taxon>
    </lineage>
</organism>
<keyword evidence="3" id="KW-0732">Signal</keyword>
<keyword evidence="2" id="KW-0812">Transmembrane</keyword>
<gene>
    <name evidence="4" type="ORF">KFE25_012836</name>
</gene>
<name>A0A8J6C5T4_DIALT</name>
<evidence type="ECO:0000256" key="1">
    <source>
        <dbReference type="SAM" id="MobiDB-lite"/>
    </source>
</evidence>
<evidence type="ECO:0000313" key="5">
    <source>
        <dbReference type="Proteomes" id="UP000751190"/>
    </source>
</evidence>
<comment type="caution">
    <text evidence="4">The sequence shown here is derived from an EMBL/GenBank/DDBJ whole genome shotgun (WGS) entry which is preliminary data.</text>
</comment>
<accession>A0A8J6C5T4</accession>
<feature type="signal peptide" evidence="3">
    <location>
        <begin position="1"/>
        <end position="18"/>
    </location>
</feature>
<dbReference type="Proteomes" id="UP000751190">
    <property type="component" value="Unassembled WGS sequence"/>
</dbReference>
<keyword evidence="5" id="KW-1185">Reference proteome</keyword>
<feature type="region of interest" description="Disordered" evidence="1">
    <location>
        <begin position="148"/>
        <end position="168"/>
    </location>
</feature>
<sequence>MLSALLLALAAARAPVGPHLRSSPRIGDGKPVISLAGVLPSLAANAVPMAAEGGSAGPRMLCDITAIKLDECFAGGAETCELPADACLSVDEVVALGANASLAHAALLKRHQAFAQSSAEDPNGASTSAFVLGRTDANLSALPSSVSLRNTSASPGSRLASAGGRGAPGGTQLSADNYAASCNAYSSPPVCSVSAWANSCYYAGTTCRVTASARLYPCASPATADVYFDAPGSTFDRWWQFNVYSNGAVRLATLTDCDVVYSLATYYLGSMLGSTVVAAFEYLVGCGTVTASLVVFVRMYLSGGAVYLRTDYDIELYIKRFPGLTNGYYGPYGPYYLLEEMQLPELVLLFQTPVLPPSFCASSSPPPSLSPPPSPPSSPPTKVLPRSPSSPPLPGAKDGGSSTASASDKVATRSGSLAPQYGAGMGAGGFVALLAAVACCLRACRRAKVGAQGAPPIAADDNANSRAHAPACVDPMDARVVPVARSV</sequence>
<feature type="chain" id="PRO_5035302217" evidence="3">
    <location>
        <begin position="19"/>
        <end position="487"/>
    </location>
</feature>
<feature type="compositionally biased region" description="Low complexity" evidence="1">
    <location>
        <begin position="152"/>
        <end position="162"/>
    </location>
</feature>
<feature type="region of interest" description="Disordered" evidence="1">
    <location>
        <begin position="361"/>
        <end position="411"/>
    </location>
</feature>
<dbReference type="EMBL" id="JAGTXO010000040">
    <property type="protein sequence ID" value="KAG8459501.1"/>
    <property type="molecule type" value="Genomic_DNA"/>
</dbReference>
<feature type="compositionally biased region" description="Pro residues" evidence="1">
    <location>
        <begin position="364"/>
        <end position="379"/>
    </location>
</feature>
<reference evidence="4" key="1">
    <citation type="submission" date="2021-05" db="EMBL/GenBank/DDBJ databases">
        <title>The genome of the haptophyte Pavlova lutheri (Diacronema luteri, Pavlovales) - a model for lipid biosynthesis in eukaryotic algae.</title>
        <authorList>
            <person name="Hulatt C.J."/>
            <person name="Posewitz M.C."/>
        </authorList>
    </citation>
    <scope>NUCLEOTIDE SEQUENCE</scope>
    <source>
        <strain evidence="4">NIVA-4/92</strain>
    </source>
</reference>
<protein>
    <submittedName>
        <fullName evidence="4">Uncharacterized protein</fullName>
    </submittedName>
</protein>
<proteinExistence type="predicted"/>
<evidence type="ECO:0000256" key="3">
    <source>
        <dbReference type="SAM" id="SignalP"/>
    </source>
</evidence>
<feature type="transmembrane region" description="Helical" evidence="2">
    <location>
        <begin position="421"/>
        <end position="441"/>
    </location>
</feature>
<dbReference type="AlphaFoldDB" id="A0A8J6C5T4"/>
<evidence type="ECO:0000313" key="4">
    <source>
        <dbReference type="EMBL" id="KAG8459501.1"/>
    </source>
</evidence>
<keyword evidence="2" id="KW-0472">Membrane</keyword>